<evidence type="ECO:0000313" key="2">
    <source>
        <dbReference type="Proteomes" id="UP000199365"/>
    </source>
</evidence>
<proteinExistence type="predicted"/>
<protein>
    <submittedName>
        <fullName evidence="1">Uncharacterized protein</fullName>
    </submittedName>
</protein>
<dbReference type="AlphaFoldDB" id="A0A1H1JSJ9"/>
<dbReference type="EMBL" id="FNKX01000002">
    <property type="protein sequence ID" value="SDR52890.1"/>
    <property type="molecule type" value="Genomic_DNA"/>
</dbReference>
<name>A0A1H1JSJ9_9BURK</name>
<dbReference type="Proteomes" id="UP000199365">
    <property type="component" value="Unassembled WGS sequence"/>
</dbReference>
<accession>A0A1H1JSJ9</accession>
<keyword evidence="2" id="KW-1185">Reference proteome</keyword>
<reference evidence="2" key="1">
    <citation type="submission" date="2016-10" db="EMBL/GenBank/DDBJ databases">
        <authorList>
            <person name="Varghese N."/>
            <person name="Submissions S."/>
        </authorList>
    </citation>
    <scope>NUCLEOTIDE SEQUENCE [LARGE SCALE GENOMIC DNA]</scope>
    <source>
        <strain evidence="2">DUS833</strain>
    </source>
</reference>
<dbReference type="STRING" id="157910.SAMN05445850_5566"/>
<dbReference type="RefSeq" id="WP_090808642.1">
    <property type="nucleotide sequence ID" value="NZ_FNKX01000002.1"/>
</dbReference>
<evidence type="ECO:0000313" key="1">
    <source>
        <dbReference type="EMBL" id="SDR52890.1"/>
    </source>
</evidence>
<sequence length="77" mass="8103">MKLTAKCRIKICGEYVLPGETLEVDESVATGLIARGRAEKATAVSMRPKKTDEPGKITVKATETKTARAAGDPGKAS</sequence>
<organism evidence="1 2">
    <name type="scientific">Paraburkholderia tuberum</name>
    <dbReference type="NCBI Taxonomy" id="157910"/>
    <lineage>
        <taxon>Bacteria</taxon>
        <taxon>Pseudomonadati</taxon>
        <taxon>Pseudomonadota</taxon>
        <taxon>Betaproteobacteria</taxon>
        <taxon>Burkholderiales</taxon>
        <taxon>Burkholderiaceae</taxon>
        <taxon>Paraburkholderia</taxon>
    </lineage>
</organism>
<gene>
    <name evidence="1" type="ORF">SAMN05445850_5566</name>
</gene>